<dbReference type="RefSeq" id="WP_137094109.1">
    <property type="nucleotide sequence ID" value="NZ_SWMS01000003.1"/>
</dbReference>
<evidence type="ECO:0000256" key="2">
    <source>
        <dbReference type="SAM" id="Phobius"/>
    </source>
</evidence>
<feature type="transmembrane region" description="Helical" evidence="2">
    <location>
        <begin position="223"/>
        <end position="240"/>
    </location>
</feature>
<gene>
    <name evidence="3" type="ORF">FCN18_07640</name>
</gene>
<keyword evidence="2" id="KW-0472">Membrane</keyword>
<feature type="transmembrane region" description="Helical" evidence="2">
    <location>
        <begin position="75"/>
        <end position="97"/>
    </location>
</feature>
<keyword evidence="2" id="KW-1133">Transmembrane helix</keyword>
<reference evidence="3 4" key="1">
    <citation type="journal article" date="2015" name="Antonie Van Leeuwenhoek">
        <title>Prauserella endophytica sp. nov., an endophytic actinobacterium isolated from Tamarix taklamakanensis.</title>
        <authorList>
            <person name="Liu J.M."/>
            <person name="Habden X."/>
            <person name="Guo L."/>
            <person name="Tuo L."/>
            <person name="Jiang Z.K."/>
            <person name="Liu S.W."/>
            <person name="Liu X.F."/>
            <person name="Chen L."/>
            <person name="Li R.F."/>
            <person name="Zhang Y.Q."/>
            <person name="Sun C.H."/>
        </authorList>
    </citation>
    <scope>NUCLEOTIDE SEQUENCE [LARGE SCALE GENOMIC DNA]</scope>
    <source>
        <strain evidence="3 4">CGMCC 4.7182</strain>
    </source>
</reference>
<accession>A0ABY2S879</accession>
<sequence length="374" mass="39886">MTEIIDGDRPATAGAGPLTPLRARPLGDRPARDEPLLGPPLLRVWRKTRPGLFLYPLLTVPFAAGLVLGDPRVPVALPVLGTAFFCFGGLYNLVLWLRFPWRAVKKLSTQPVREVTGTPAGLRVTRLRVAMRIAGAPEEQWLRMVLPAGLRTQVLAEPRLWVAGPDRKGRALVALPGAALLRPACITTAPPRRSRPPQPVPQGISAPCDDPVLGAHVRSVRRWSVLGTVAGAVSAGWLLQSAQAAGGVDVPILALVVVLLLSVATTLLPGLPRLSRAAHALTWTPLPAVLDDDIRFRSVLRMDATGRIWMPDGSQRTLRLRRVSPELVANVRCSRQLWVIGAPGAGGAALAGIPGQPVLDAVILGRRAKAPSAT</sequence>
<keyword evidence="4" id="KW-1185">Reference proteome</keyword>
<evidence type="ECO:0008006" key="5">
    <source>
        <dbReference type="Google" id="ProtNLM"/>
    </source>
</evidence>
<comment type="caution">
    <text evidence="3">The sequence shown here is derived from an EMBL/GenBank/DDBJ whole genome shotgun (WGS) entry which is preliminary data.</text>
</comment>
<proteinExistence type="predicted"/>
<dbReference type="Proteomes" id="UP000309992">
    <property type="component" value="Unassembled WGS sequence"/>
</dbReference>
<dbReference type="EMBL" id="SWMS01000003">
    <property type="protein sequence ID" value="TKG72129.1"/>
    <property type="molecule type" value="Genomic_DNA"/>
</dbReference>
<feature type="transmembrane region" description="Helical" evidence="2">
    <location>
        <begin position="52"/>
        <end position="69"/>
    </location>
</feature>
<feature type="transmembrane region" description="Helical" evidence="2">
    <location>
        <begin position="252"/>
        <end position="271"/>
    </location>
</feature>
<evidence type="ECO:0000256" key="1">
    <source>
        <dbReference type="SAM" id="MobiDB-lite"/>
    </source>
</evidence>
<organism evidence="3 4">
    <name type="scientific">Prauserella endophytica</name>
    <dbReference type="NCBI Taxonomy" id="1592324"/>
    <lineage>
        <taxon>Bacteria</taxon>
        <taxon>Bacillati</taxon>
        <taxon>Actinomycetota</taxon>
        <taxon>Actinomycetes</taxon>
        <taxon>Pseudonocardiales</taxon>
        <taxon>Pseudonocardiaceae</taxon>
        <taxon>Prauserella</taxon>
        <taxon>Prauserella coralliicola group</taxon>
    </lineage>
</organism>
<keyword evidence="2" id="KW-0812">Transmembrane</keyword>
<name>A0ABY2S879_9PSEU</name>
<evidence type="ECO:0000313" key="3">
    <source>
        <dbReference type="EMBL" id="TKG72129.1"/>
    </source>
</evidence>
<evidence type="ECO:0000313" key="4">
    <source>
        <dbReference type="Proteomes" id="UP000309992"/>
    </source>
</evidence>
<feature type="region of interest" description="Disordered" evidence="1">
    <location>
        <begin position="1"/>
        <end position="32"/>
    </location>
</feature>
<protein>
    <recommendedName>
        <fullName evidence="5">PH domain-containing protein</fullName>
    </recommendedName>
</protein>